<name>A0A9P0BVN6_CHRIL</name>
<dbReference type="AlphaFoldDB" id="A0A9P0BVN6"/>
<keyword evidence="4" id="KW-1185">Reference proteome</keyword>
<dbReference type="Proteomes" id="UP001154114">
    <property type="component" value="Chromosome 6"/>
</dbReference>
<feature type="signal peptide" evidence="2">
    <location>
        <begin position="1"/>
        <end position="24"/>
    </location>
</feature>
<dbReference type="OrthoDB" id="2727348at2759"/>
<comment type="similarity">
    <text evidence="1">Belongs to the aegerolysin family.</text>
</comment>
<keyword evidence="2" id="KW-0732">Signal</keyword>
<accession>A0A9P0BVN6</accession>
<proteinExistence type="inferred from homology"/>
<feature type="chain" id="PRO_5040422043" evidence="2">
    <location>
        <begin position="25"/>
        <end position="210"/>
    </location>
</feature>
<dbReference type="Pfam" id="PF06355">
    <property type="entry name" value="Aegerolysin"/>
    <property type="match status" value="1"/>
</dbReference>
<dbReference type="EMBL" id="LR824009">
    <property type="protein sequence ID" value="CAH0605775.1"/>
    <property type="molecule type" value="Genomic_DNA"/>
</dbReference>
<dbReference type="GO" id="GO:0019836">
    <property type="term" value="P:symbiont-mediated hemolysis of host erythrocyte"/>
    <property type="evidence" value="ECO:0007669"/>
    <property type="project" value="InterPro"/>
</dbReference>
<evidence type="ECO:0000313" key="3">
    <source>
        <dbReference type="EMBL" id="CAH0605775.1"/>
    </source>
</evidence>
<reference evidence="3" key="1">
    <citation type="submission" date="2021-12" db="EMBL/GenBank/DDBJ databases">
        <authorList>
            <person name="King R."/>
        </authorList>
    </citation>
    <scope>NUCLEOTIDE SEQUENCE</scope>
</reference>
<gene>
    <name evidence="3" type="ORF">CINC_LOCUS11711</name>
</gene>
<protein>
    <submittedName>
        <fullName evidence="3">Uncharacterized protein</fullName>
    </submittedName>
</protein>
<dbReference type="InterPro" id="IPR009413">
    <property type="entry name" value="Aegerolysin-typ"/>
</dbReference>
<evidence type="ECO:0000256" key="2">
    <source>
        <dbReference type="SAM" id="SignalP"/>
    </source>
</evidence>
<evidence type="ECO:0000256" key="1">
    <source>
        <dbReference type="ARBA" id="ARBA00010795"/>
    </source>
</evidence>
<dbReference type="Gene3D" id="2.60.270.50">
    <property type="match status" value="1"/>
</dbReference>
<evidence type="ECO:0000313" key="4">
    <source>
        <dbReference type="Proteomes" id="UP001154114"/>
    </source>
</evidence>
<organism evidence="3 4">
    <name type="scientific">Chrysodeixis includens</name>
    <name type="common">Soybean looper</name>
    <name type="synonym">Pseudoplusia includens</name>
    <dbReference type="NCBI Taxonomy" id="689277"/>
    <lineage>
        <taxon>Eukaryota</taxon>
        <taxon>Metazoa</taxon>
        <taxon>Ecdysozoa</taxon>
        <taxon>Arthropoda</taxon>
        <taxon>Hexapoda</taxon>
        <taxon>Insecta</taxon>
        <taxon>Pterygota</taxon>
        <taxon>Neoptera</taxon>
        <taxon>Endopterygota</taxon>
        <taxon>Lepidoptera</taxon>
        <taxon>Glossata</taxon>
        <taxon>Ditrysia</taxon>
        <taxon>Noctuoidea</taxon>
        <taxon>Noctuidae</taxon>
        <taxon>Plusiinae</taxon>
        <taxon>Chrysodeixis</taxon>
    </lineage>
</organism>
<sequence length="210" mass="23113">MKTAPVIRLAALAAVLFVSASVAGEDPRYNRFRWDDQAALSKDDVILCIMDAVSSGDLSMISVLKCIKTFQDPNDPIPDGLNNYIHFKVQNGDSISETGTIMNADLTWGKWQQDDKDVDSVNNIEFDTKKRAQFTAIGRDMSPSGAEGSFEIYENGKPIADVDFSVPFMGVNRLKIHALDSRYLCEDAGFNVGGSLTVEIVCHKLADKKK</sequence>